<dbReference type="AlphaFoldDB" id="A0A671WNH6"/>
<dbReference type="Gene3D" id="3.60.10.10">
    <property type="entry name" value="Endonuclease/exonuclease/phosphatase"/>
    <property type="match status" value="1"/>
</dbReference>
<evidence type="ECO:0000259" key="1">
    <source>
        <dbReference type="Pfam" id="PF14529"/>
    </source>
</evidence>
<keyword evidence="3" id="KW-1185">Reference proteome</keyword>
<dbReference type="Ensembl" id="ENSSAUT00010040183.1">
    <property type="protein sequence ID" value="ENSSAUP00010038147.1"/>
    <property type="gene ID" value="ENSSAUG00010016101.1"/>
</dbReference>
<dbReference type="GeneTree" id="ENSGT00980000198791"/>
<reference evidence="2" key="1">
    <citation type="submission" date="2025-08" db="UniProtKB">
        <authorList>
            <consortium name="Ensembl"/>
        </authorList>
    </citation>
    <scope>IDENTIFICATION</scope>
</reference>
<dbReference type="SUPFAM" id="SSF56219">
    <property type="entry name" value="DNase I-like"/>
    <property type="match status" value="1"/>
</dbReference>
<name>A0A671WNH6_SPAAU</name>
<dbReference type="GO" id="GO:0003824">
    <property type="term" value="F:catalytic activity"/>
    <property type="evidence" value="ECO:0007669"/>
    <property type="project" value="InterPro"/>
</dbReference>
<dbReference type="Pfam" id="PF14529">
    <property type="entry name" value="Exo_endo_phos_2"/>
    <property type="match status" value="1"/>
</dbReference>
<feature type="domain" description="Endonuclease/exonuclease/phosphatase" evidence="1">
    <location>
        <begin position="31"/>
        <end position="152"/>
    </location>
</feature>
<evidence type="ECO:0000313" key="3">
    <source>
        <dbReference type="Proteomes" id="UP000472265"/>
    </source>
</evidence>
<dbReference type="InterPro" id="IPR036691">
    <property type="entry name" value="Endo/exonu/phosph_ase_sf"/>
</dbReference>
<protein>
    <recommendedName>
        <fullName evidence="1">Endonuclease/exonuclease/phosphatase domain-containing protein</fullName>
    </recommendedName>
</protein>
<accession>A0A671WNH6</accession>
<evidence type="ECO:0000313" key="2">
    <source>
        <dbReference type="Ensembl" id="ENSSAUP00010038147.1"/>
    </source>
</evidence>
<dbReference type="OMA" id="EVCKGAS"/>
<reference evidence="2" key="2">
    <citation type="submission" date="2025-09" db="UniProtKB">
        <authorList>
            <consortium name="Ensembl"/>
        </authorList>
    </citation>
    <scope>IDENTIFICATION</scope>
</reference>
<organism evidence="2 3">
    <name type="scientific">Sparus aurata</name>
    <name type="common">Gilthead sea bream</name>
    <dbReference type="NCBI Taxonomy" id="8175"/>
    <lineage>
        <taxon>Eukaryota</taxon>
        <taxon>Metazoa</taxon>
        <taxon>Chordata</taxon>
        <taxon>Craniata</taxon>
        <taxon>Vertebrata</taxon>
        <taxon>Euteleostomi</taxon>
        <taxon>Actinopterygii</taxon>
        <taxon>Neopterygii</taxon>
        <taxon>Teleostei</taxon>
        <taxon>Neoteleostei</taxon>
        <taxon>Acanthomorphata</taxon>
        <taxon>Eupercaria</taxon>
        <taxon>Spariformes</taxon>
        <taxon>Sparidae</taxon>
        <taxon>Sparus</taxon>
    </lineage>
</organism>
<dbReference type="InterPro" id="IPR005135">
    <property type="entry name" value="Endo/exonuclease/phosphatase"/>
</dbReference>
<dbReference type="Proteomes" id="UP000472265">
    <property type="component" value="Unassembled WGS sequence"/>
</dbReference>
<dbReference type="InParanoid" id="A0A671WNH6"/>
<proteinExistence type="predicted"/>
<sequence>IGQDFIIQRVQRVIDGRILCIDVSWFGSKFRVINVYCPVELQERVAVLRELQPPLLCSKEVILGGDFNCLVNKKDKQTTSTVRLDSSSEILQNIIKDFRLRDAYRSKNPILPGYTWSNGRTHSRIDFLLTSMGLQVVDAGTTPVFFSDHHKIECSVTLKDIIQKGRGSWKLNISLLQDEKVVSEFRVNSTIGSP</sequence>